<accession>A0A932HYK4</accession>
<reference evidence="2" key="1">
    <citation type="submission" date="2020-07" db="EMBL/GenBank/DDBJ databases">
        <title>Huge and variable diversity of episymbiotic CPR bacteria and DPANN archaea in groundwater ecosystems.</title>
        <authorList>
            <person name="He C.Y."/>
            <person name="Keren R."/>
            <person name="Whittaker M."/>
            <person name="Farag I.F."/>
            <person name="Doudna J."/>
            <person name="Cate J.H.D."/>
            <person name="Banfield J.F."/>
        </authorList>
    </citation>
    <scope>NUCLEOTIDE SEQUENCE</scope>
    <source>
        <strain evidence="2">NC_groundwater_763_Ag_S-0.2um_68_21</strain>
    </source>
</reference>
<evidence type="ECO:0000313" key="2">
    <source>
        <dbReference type="EMBL" id="MBI3127996.1"/>
    </source>
</evidence>
<evidence type="ECO:0008006" key="4">
    <source>
        <dbReference type="Google" id="ProtNLM"/>
    </source>
</evidence>
<feature type="signal peptide" evidence="1">
    <location>
        <begin position="1"/>
        <end position="21"/>
    </location>
</feature>
<evidence type="ECO:0000256" key="1">
    <source>
        <dbReference type="SAM" id="SignalP"/>
    </source>
</evidence>
<keyword evidence="1" id="KW-0732">Signal</keyword>
<protein>
    <recommendedName>
        <fullName evidence="4">ABC-type transport auxiliary lipoprotein component domain-containing protein</fullName>
    </recommendedName>
</protein>
<dbReference type="AlphaFoldDB" id="A0A932HYK4"/>
<name>A0A932HYK4_UNCTE</name>
<evidence type="ECO:0000313" key="3">
    <source>
        <dbReference type="Proteomes" id="UP000782312"/>
    </source>
</evidence>
<proteinExistence type="predicted"/>
<comment type="caution">
    <text evidence="2">The sequence shown here is derived from an EMBL/GenBank/DDBJ whole genome shotgun (WGS) entry which is preliminary data.</text>
</comment>
<dbReference type="EMBL" id="JACPUR010000022">
    <property type="protein sequence ID" value="MBI3127996.1"/>
    <property type="molecule type" value="Genomic_DNA"/>
</dbReference>
<dbReference type="Proteomes" id="UP000782312">
    <property type="component" value="Unassembled WGS sequence"/>
</dbReference>
<organism evidence="2 3">
    <name type="scientific">Tectimicrobiota bacterium</name>
    <dbReference type="NCBI Taxonomy" id="2528274"/>
    <lineage>
        <taxon>Bacteria</taxon>
        <taxon>Pseudomonadati</taxon>
        <taxon>Nitrospinota/Tectimicrobiota group</taxon>
        <taxon>Candidatus Tectimicrobiota</taxon>
    </lineage>
</organism>
<dbReference type="PROSITE" id="PS51257">
    <property type="entry name" value="PROKAR_LIPOPROTEIN"/>
    <property type="match status" value="1"/>
</dbReference>
<sequence>MRAVRVHASILTLLSFLAVLAAGCAGPMVRDVPVSLRYTPVIKELPPPAARVVSIGIFRDARQGRPEGIVGERVRFTQETDRFKAQDGAAGALVGVLRGYFAKRGARTERSRWDGTPADLWNQGGDLALSGRITHLWLSATDHATRGEASSVIRLEIVAGSPKSGAIITKSIQIEPSKKSNLFFETRQIEEWLSESLSEAVERVLPELERRLVL</sequence>
<feature type="chain" id="PRO_5037532987" description="ABC-type transport auxiliary lipoprotein component domain-containing protein" evidence="1">
    <location>
        <begin position="22"/>
        <end position="214"/>
    </location>
</feature>
<gene>
    <name evidence="2" type="ORF">HYZ11_10365</name>
</gene>